<proteinExistence type="predicted"/>
<evidence type="ECO:0008006" key="4">
    <source>
        <dbReference type="Google" id="ProtNLM"/>
    </source>
</evidence>
<reference evidence="2" key="1">
    <citation type="journal article" date="2020" name="Stud. Mycol.">
        <title>101 Dothideomycetes genomes: a test case for predicting lifestyles and emergence of pathogens.</title>
        <authorList>
            <person name="Haridas S."/>
            <person name="Albert R."/>
            <person name="Binder M."/>
            <person name="Bloem J."/>
            <person name="Labutti K."/>
            <person name="Salamov A."/>
            <person name="Andreopoulos B."/>
            <person name="Baker S."/>
            <person name="Barry K."/>
            <person name="Bills G."/>
            <person name="Bluhm B."/>
            <person name="Cannon C."/>
            <person name="Castanera R."/>
            <person name="Culley D."/>
            <person name="Daum C."/>
            <person name="Ezra D."/>
            <person name="Gonzalez J."/>
            <person name="Henrissat B."/>
            <person name="Kuo A."/>
            <person name="Liang C."/>
            <person name="Lipzen A."/>
            <person name="Lutzoni F."/>
            <person name="Magnuson J."/>
            <person name="Mondo S."/>
            <person name="Nolan M."/>
            <person name="Ohm R."/>
            <person name="Pangilinan J."/>
            <person name="Park H.-J."/>
            <person name="Ramirez L."/>
            <person name="Alfaro M."/>
            <person name="Sun H."/>
            <person name="Tritt A."/>
            <person name="Yoshinaga Y."/>
            <person name="Zwiers L.-H."/>
            <person name="Turgeon B."/>
            <person name="Goodwin S."/>
            <person name="Spatafora J."/>
            <person name="Crous P."/>
            <person name="Grigoriev I."/>
        </authorList>
    </citation>
    <scope>NUCLEOTIDE SEQUENCE</scope>
    <source>
        <strain evidence="2">CBS 125425</strain>
    </source>
</reference>
<organism evidence="2 3">
    <name type="scientific">Polyplosphaeria fusca</name>
    <dbReference type="NCBI Taxonomy" id="682080"/>
    <lineage>
        <taxon>Eukaryota</taxon>
        <taxon>Fungi</taxon>
        <taxon>Dikarya</taxon>
        <taxon>Ascomycota</taxon>
        <taxon>Pezizomycotina</taxon>
        <taxon>Dothideomycetes</taxon>
        <taxon>Pleosporomycetidae</taxon>
        <taxon>Pleosporales</taxon>
        <taxon>Tetraplosphaeriaceae</taxon>
        <taxon>Polyplosphaeria</taxon>
    </lineage>
</organism>
<evidence type="ECO:0000313" key="3">
    <source>
        <dbReference type="Proteomes" id="UP000799444"/>
    </source>
</evidence>
<sequence length="81" mass="9540">MYITRRSFFLSHLWFTSHLQCGKTVQWALVTNDQRLCLTGNFQHTDHPQVLAIVRLQDYYDDGLPSCIKVKTRKHVFRTAS</sequence>
<name>A0A9P4QQ05_9PLEO</name>
<gene>
    <name evidence="2" type="ORF">EJ04DRAFT_514510</name>
</gene>
<feature type="signal peptide" evidence="1">
    <location>
        <begin position="1"/>
        <end position="24"/>
    </location>
</feature>
<dbReference type="Proteomes" id="UP000799444">
    <property type="component" value="Unassembled WGS sequence"/>
</dbReference>
<feature type="chain" id="PRO_5040136391" description="Secreted protein" evidence="1">
    <location>
        <begin position="25"/>
        <end position="81"/>
    </location>
</feature>
<keyword evidence="3" id="KW-1185">Reference proteome</keyword>
<dbReference type="EMBL" id="ML996193">
    <property type="protein sequence ID" value="KAF2731567.1"/>
    <property type="molecule type" value="Genomic_DNA"/>
</dbReference>
<dbReference type="AlphaFoldDB" id="A0A9P4QQ05"/>
<keyword evidence="1" id="KW-0732">Signal</keyword>
<accession>A0A9P4QQ05</accession>
<evidence type="ECO:0000313" key="2">
    <source>
        <dbReference type="EMBL" id="KAF2731567.1"/>
    </source>
</evidence>
<comment type="caution">
    <text evidence="2">The sequence shown here is derived from an EMBL/GenBank/DDBJ whole genome shotgun (WGS) entry which is preliminary data.</text>
</comment>
<protein>
    <recommendedName>
        <fullName evidence="4">Secreted protein</fullName>
    </recommendedName>
</protein>
<evidence type="ECO:0000256" key="1">
    <source>
        <dbReference type="SAM" id="SignalP"/>
    </source>
</evidence>